<proteinExistence type="predicted"/>
<evidence type="ECO:0000313" key="1">
    <source>
        <dbReference type="EMBL" id="PTL86296.1"/>
    </source>
</evidence>
<comment type="caution">
    <text evidence="1">The sequence shown here is derived from an EMBL/GenBank/DDBJ whole genome shotgun (WGS) entry which is preliminary data.</text>
</comment>
<organism evidence="1 2">
    <name type="scientific">Candidatus Liberibacter europaeus</name>
    <dbReference type="NCBI Taxonomy" id="744859"/>
    <lineage>
        <taxon>Bacteria</taxon>
        <taxon>Pseudomonadati</taxon>
        <taxon>Pseudomonadota</taxon>
        <taxon>Alphaproteobacteria</taxon>
        <taxon>Hyphomicrobiales</taxon>
        <taxon>Rhizobiaceae</taxon>
        <taxon>Liberibacter</taxon>
    </lineage>
</organism>
<dbReference type="EMBL" id="PSQJ01000005">
    <property type="protein sequence ID" value="PTL86296.1"/>
    <property type="molecule type" value="Genomic_DNA"/>
</dbReference>
<accession>A0A2T4VWZ8</accession>
<protein>
    <submittedName>
        <fullName evidence="1">Uncharacterized protein</fullName>
    </submittedName>
</protein>
<gene>
    <name evidence="1" type="ORF">C4617_04665</name>
</gene>
<sequence>MLLPLFPYFMREVYSSGFFSLYQSANQFPKEPEDEKGCPQSVNKTVSPFSLTAYPNTFTKI</sequence>
<name>A0A2T4VWZ8_9HYPH</name>
<reference evidence="2" key="1">
    <citation type="submission" date="2018-02" db="EMBL/GenBank/DDBJ databases">
        <title>Genome sequence of Candidatus Liberibacter europaeus.</title>
        <authorList>
            <person name="Frampton R.A."/>
            <person name="Thompson S.M."/>
            <person name="David C."/>
            <person name="Addison S.M."/>
            <person name="Smith G.R."/>
        </authorList>
    </citation>
    <scope>NUCLEOTIDE SEQUENCE [LARGE SCALE GENOMIC DNA]</scope>
</reference>
<evidence type="ECO:0000313" key="2">
    <source>
        <dbReference type="Proteomes" id="UP000240811"/>
    </source>
</evidence>
<dbReference type="Proteomes" id="UP000240811">
    <property type="component" value="Unassembled WGS sequence"/>
</dbReference>
<dbReference type="AlphaFoldDB" id="A0A2T4VWZ8"/>